<dbReference type="EMBL" id="CM007384">
    <property type="protein sequence ID" value="ONK71040.1"/>
    <property type="molecule type" value="Genomic_DNA"/>
</dbReference>
<feature type="compositionally biased region" description="Acidic residues" evidence="1">
    <location>
        <begin position="121"/>
        <end position="130"/>
    </location>
</feature>
<dbReference type="Proteomes" id="UP000243459">
    <property type="component" value="Chromosome 4"/>
</dbReference>
<dbReference type="PANTHER" id="PTHR35549">
    <property type="entry name" value="OS04G0584500 PROTEIN"/>
    <property type="match status" value="1"/>
</dbReference>
<evidence type="ECO:0000313" key="3">
    <source>
        <dbReference type="EMBL" id="ONK71040.1"/>
    </source>
</evidence>
<evidence type="ECO:0000313" key="4">
    <source>
        <dbReference type="Proteomes" id="UP000243459"/>
    </source>
</evidence>
<keyword evidence="4" id="KW-1185">Reference proteome</keyword>
<evidence type="ECO:0000259" key="2">
    <source>
        <dbReference type="Pfam" id="PF23568"/>
    </source>
</evidence>
<organism evidence="3 4">
    <name type="scientific">Asparagus officinalis</name>
    <name type="common">Garden asparagus</name>
    <dbReference type="NCBI Taxonomy" id="4686"/>
    <lineage>
        <taxon>Eukaryota</taxon>
        <taxon>Viridiplantae</taxon>
        <taxon>Streptophyta</taxon>
        <taxon>Embryophyta</taxon>
        <taxon>Tracheophyta</taxon>
        <taxon>Spermatophyta</taxon>
        <taxon>Magnoliopsida</taxon>
        <taxon>Liliopsida</taxon>
        <taxon>Asparagales</taxon>
        <taxon>Asparagaceae</taxon>
        <taxon>Asparagoideae</taxon>
        <taxon>Asparagus</taxon>
    </lineage>
</organism>
<sequence>MASLEELLSREGFKRGKSKQSSYGSPASKDSRLPPYSTRNRISSVDQRARRDRSKSDAFSRRSWSSEGGRSQGQDLRRSILQRKSSAGVYRRESPKIRGFDIESYSEEESNEKYQVQYPDSFEESDEDDLPKEQGNLHTERFQQNDNEFPEAEKLERSTDTVKDDARVSDLKLDEIGAKAIISILTGYLRRFFKDENFRASLYQSCASCLGINESYENDQSEDGVIDNLNQAIRVVERTAVGSPSSQELKRAALQLSVITGLSSGELKDGFSSGIPNLELAACAHIYLSIIYKFQKKDKVSAKHLLHVFCDSPNQARTKLLPVLWDRLIFAHLSHLREWYDSEAEVIARSPSGLKKMKLLEEMYSNVLDVGTYRFGVYYKEWLDDEAEDPELPSIVAPQGSFMWMPRETSGSFDSDEFSSPGSSASSQAKVSKKLYESVFRQSKKKFKEVDQMGVWKDKENEEVAVVVEEIDDDENNKPMFGSERQGDKITGAYYLNMGRENFQEDYRDSPTDDIQSYHDIQKAYGR</sequence>
<dbReference type="AlphaFoldDB" id="A0A5P1F3K4"/>
<protein>
    <recommendedName>
        <fullName evidence="2">Putative E3 ubiquitin-protein ligase LIN N-terminal domain-containing protein</fullName>
    </recommendedName>
</protein>
<dbReference type="InterPro" id="IPR056512">
    <property type="entry name" value="LIN_N"/>
</dbReference>
<name>A0A5P1F3K4_ASPOF</name>
<evidence type="ECO:0000256" key="1">
    <source>
        <dbReference type="SAM" id="MobiDB-lite"/>
    </source>
</evidence>
<feature type="domain" description="Putative E3 ubiquitin-protein ligase LIN N-terminal" evidence="2">
    <location>
        <begin position="178"/>
        <end position="398"/>
    </location>
</feature>
<dbReference type="Pfam" id="PF23568">
    <property type="entry name" value="ARM_LIN"/>
    <property type="match status" value="1"/>
</dbReference>
<feature type="compositionally biased region" description="Polar residues" evidence="1">
    <location>
        <begin position="37"/>
        <end position="46"/>
    </location>
</feature>
<feature type="compositionally biased region" description="Basic and acidic residues" evidence="1">
    <location>
        <begin position="90"/>
        <end position="101"/>
    </location>
</feature>
<dbReference type="PANTHER" id="PTHR35549:SF1">
    <property type="entry name" value="OS04G0584500 PROTEIN"/>
    <property type="match status" value="1"/>
</dbReference>
<proteinExistence type="predicted"/>
<dbReference type="Gramene" id="ONK71040">
    <property type="protein sequence ID" value="ONK71040"/>
    <property type="gene ID" value="A4U43_C04F4090"/>
</dbReference>
<reference evidence="4" key="1">
    <citation type="journal article" date="2017" name="Nat. Commun.">
        <title>The asparagus genome sheds light on the origin and evolution of a young Y chromosome.</title>
        <authorList>
            <person name="Harkess A."/>
            <person name="Zhou J."/>
            <person name="Xu C."/>
            <person name="Bowers J.E."/>
            <person name="Van der Hulst R."/>
            <person name="Ayyampalayam S."/>
            <person name="Mercati F."/>
            <person name="Riccardi P."/>
            <person name="McKain M.R."/>
            <person name="Kakrana A."/>
            <person name="Tang H."/>
            <person name="Ray J."/>
            <person name="Groenendijk J."/>
            <person name="Arikit S."/>
            <person name="Mathioni S.M."/>
            <person name="Nakano M."/>
            <person name="Shan H."/>
            <person name="Telgmann-Rauber A."/>
            <person name="Kanno A."/>
            <person name="Yue Z."/>
            <person name="Chen H."/>
            <person name="Li W."/>
            <person name="Chen Y."/>
            <person name="Xu X."/>
            <person name="Zhang Y."/>
            <person name="Luo S."/>
            <person name="Chen H."/>
            <person name="Gao J."/>
            <person name="Mao Z."/>
            <person name="Pires J.C."/>
            <person name="Luo M."/>
            <person name="Kudrna D."/>
            <person name="Wing R.A."/>
            <person name="Meyers B.C."/>
            <person name="Yi K."/>
            <person name="Kong H."/>
            <person name="Lavrijsen P."/>
            <person name="Sunseri F."/>
            <person name="Falavigna A."/>
            <person name="Ye Y."/>
            <person name="Leebens-Mack J.H."/>
            <person name="Chen G."/>
        </authorList>
    </citation>
    <scope>NUCLEOTIDE SEQUENCE [LARGE SCALE GENOMIC DNA]</scope>
    <source>
        <strain evidence="4">cv. DH0086</strain>
    </source>
</reference>
<gene>
    <name evidence="3" type="ORF">A4U43_C04F4090</name>
</gene>
<feature type="compositionally biased region" description="Low complexity" evidence="1">
    <location>
        <begin position="61"/>
        <end position="73"/>
    </location>
</feature>
<feature type="region of interest" description="Disordered" evidence="1">
    <location>
        <begin position="1"/>
        <end position="133"/>
    </location>
</feature>
<accession>A0A5P1F3K4</accession>